<dbReference type="Proteomes" id="UP000036681">
    <property type="component" value="Unplaced"/>
</dbReference>
<protein>
    <submittedName>
        <fullName evidence="3">CLASP_N domain-containing protein</fullName>
    </submittedName>
</protein>
<feature type="transmembrane region" description="Helical" evidence="1">
    <location>
        <begin position="14"/>
        <end position="35"/>
    </location>
</feature>
<dbReference type="InterPro" id="IPR045110">
    <property type="entry name" value="XMAP215"/>
</dbReference>
<proteinExistence type="predicted"/>
<sequence>MRVLRSFLNGFWNVIFYFFCKTWEVLVTGVLEFLYTYMPSLKQIAACIGDRDNNVRNAAINAVVVAWKEEGDRVFQLIGKMSDKDKAMLDERIKRSGAVPKARVMVGFTTIKSAIWNNL</sequence>
<dbReference type="GO" id="GO:0051010">
    <property type="term" value="F:microtubule plus-end binding"/>
    <property type="evidence" value="ECO:0007669"/>
    <property type="project" value="InterPro"/>
</dbReference>
<reference evidence="3" key="1">
    <citation type="submission" date="2017-02" db="UniProtKB">
        <authorList>
            <consortium name="WormBaseParasite"/>
        </authorList>
    </citation>
    <scope>IDENTIFICATION</scope>
</reference>
<dbReference type="GO" id="GO:0030951">
    <property type="term" value="P:establishment or maintenance of microtubule cytoskeleton polarity"/>
    <property type="evidence" value="ECO:0007669"/>
    <property type="project" value="InterPro"/>
</dbReference>
<dbReference type="InterPro" id="IPR011989">
    <property type="entry name" value="ARM-like"/>
</dbReference>
<dbReference type="Gene3D" id="1.25.10.10">
    <property type="entry name" value="Leucine-rich Repeat Variant"/>
    <property type="match status" value="1"/>
</dbReference>
<dbReference type="PANTHER" id="PTHR12609">
    <property type="entry name" value="MICROTUBULE ASSOCIATED PROTEIN XMAP215"/>
    <property type="match status" value="1"/>
</dbReference>
<dbReference type="WBParaSite" id="ALUE_0000194101-mRNA-1">
    <property type="protein sequence ID" value="ALUE_0000194101-mRNA-1"/>
    <property type="gene ID" value="ALUE_0000194101"/>
</dbReference>
<evidence type="ECO:0000313" key="2">
    <source>
        <dbReference type="Proteomes" id="UP000036681"/>
    </source>
</evidence>
<dbReference type="GO" id="GO:0007051">
    <property type="term" value="P:spindle organization"/>
    <property type="evidence" value="ECO:0007669"/>
    <property type="project" value="InterPro"/>
</dbReference>
<evidence type="ECO:0000256" key="1">
    <source>
        <dbReference type="SAM" id="Phobius"/>
    </source>
</evidence>
<organism evidence="2 3">
    <name type="scientific">Ascaris lumbricoides</name>
    <name type="common">Giant roundworm</name>
    <dbReference type="NCBI Taxonomy" id="6252"/>
    <lineage>
        <taxon>Eukaryota</taxon>
        <taxon>Metazoa</taxon>
        <taxon>Ecdysozoa</taxon>
        <taxon>Nematoda</taxon>
        <taxon>Chromadorea</taxon>
        <taxon>Rhabditida</taxon>
        <taxon>Spirurina</taxon>
        <taxon>Ascaridomorpha</taxon>
        <taxon>Ascaridoidea</taxon>
        <taxon>Ascarididae</taxon>
        <taxon>Ascaris</taxon>
    </lineage>
</organism>
<name>A0A0M3HK96_ASCLU</name>
<keyword evidence="1" id="KW-1133">Transmembrane helix</keyword>
<keyword evidence="2" id="KW-1185">Reference proteome</keyword>
<keyword evidence="1" id="KW-0472">Membrane</keyword>
<dbReference type="AlphaFoldDB" id="A0A0M3HK96"/>
<keyword evidence="1" id="KW-0812">Transmembrane</keyword>
<accession>A0A0M3HK96</accession>
<dbReference type="GO" id="GO:0061863">
    <property type="term" value="F:microtubule plus end polymerase"/>
    <property type="evidence" value="ECO:0007669"/>
    <property type="project" value="InterPro"/>
</dbReference>
<dbReference type="GO" id="GO:0046785">
    <property type="term" value="P:microtubule polymerization"/>
    <property type="evidence" value="ECO:0007669"/>
    <property type="project" value="InterPro"/>
</dbReference>
<evidence type="ECO:0000313" key="3">
    <source>
        <dbReference type="WBParaSite" id="ALUE_0000194101-mRNA-1"/>
    </source>
</evidence>